<dbReference type="EMBL" id="CM039427">
    <property type="protein sequence ID" value="KAI4354060.1"/>
    <property type="molecule type" value="Genomic_DNA"/>
</dbReference>
<reference evidence="1 2" key="1">
    <citation type="journal article" date="2022" name="DNA Res.">
        <title>Chromosomal-level genome assembly of the orchid tree Bauhinia variegata (Leguminosae; Cercidoideae) supports the allotetraploid origin hypothesis of Bauhinia.</title>
        <authorList>
            <person name="Zhong Y."/>
            <person name="Chen Y."/>
            <person name="Zheng D."/>
            <person name="Pang J."/>
            <person name="Liu Y."/>
            <person name="Luo S."/>
            <person name="Meng S."/>
            <person name="Qian L."/>
            <person name="Wei D."/>
            <person name="Dai S."/>
            <person name="Zhou R."/>
        </authorList>
    </citation>
    <scope>NUCLEOTIDE SEQUENCE [LARGE SCALE GENOMIC DNA]</scope>
    <source>
        <strain evidence="1">BV-YZ2020</strain>
    </source>
</reference>
<keyword evidence="2" id="KW-1185">Reference proteome</keyword>
<gene>
    <name evidence="1" type="ORF">L6164_002960</name>
</gene>
<name>A0ACB9Q0E2_BAUVA</name>
<accession>A0ACB9Q0E2</accession>
<dbReference type="Proteomes" id="UP000828941">
    <property type="component" value="Chromosome 2"/>
</dbReference>
<evidence type="ECO:0000313" key="1">
    <source>
        <dbReference type="EMBL" id="KAI4354060.1"/>
    </source>
</evidence>
<comment type="caution">
    <text evidence="1">The sequence shown here is derived from an EMBL/GenBank/DDBJ whole genome shotgun (WGS) entry which is preliminary data.</text>
</comment>
<protein>
    <submittedName>
        <fullName evidence="1">Uncharacterized protein</fullName>
    </submittedName>
</protein>
<sequence>MCIMSLRTTFDPASHFSCILASMPCCCSCFPPKKCTRSRSPSPRPISSPQTESTDDDEFHSSPSFADEATDNRFHSLSSLEKGTTSYDVFISCIDGYEDNRMGFFYHLLCSLQSAGLAVYRDVHGHRKELLPAKCLSSSLLKDIERSRVCIVIFSSAFANSRCCLEEVEKIMEFHRTIGQIVLPVFYNIEQREVRRQSGIFGESFVQLLTEISATREKELSWRRALTKAAKLKGWHLTDSVRVEMEIIDSISKTIAKVRHQRGNFGEAFQQLINRTSASEYKVDNWKRALTEAANLSGWDSRSYSTDVEVIDDILETLTTKIDDNMLSPSF</sequence>
<organism evidence="1 2">
    <name type="scientific">Bauhinia variegata</name>
    <name type="common">Purple orchid tree</name>
    <name type="synonym">Phanera variegata</name>
    <dbReference type="NCBI Taxonomy" id="167791"/>
    <lineage>
        <taxon>Eukaryota</taxon>
        <taxon>Viridiplantae</taxon>
        <taxon>Streptophyta</taxon>
        <taxon>Embryophyta</taxon>
        <taxon>Tracheophyta</taxon>
        <taxon>Spermatophyta</taxon>
        <taxon>Magnoliopsida</taxon>
        <taxon>eudicotyledons</taxon>
        <taxon>Gunneridae</taxon>
        <taxon>Pentapetalae</taxon>
        <taxon>rosids</taxon>
        <taxon>fabids</taxon>
        <taxon>Fabales</taxon>
        <taxon>Fabaceae</taxon>
        <taxon>Cercidoideae</taxon>
        <taxon>Cercideae</taxon>
        <taxon>Bauhiniinae</taxon>
        <taxon>Bauhinia</taxon>
    </lineage>
</organism>
<evidence type="ECO:0000313" key="2">
    <source>
        <dbReference type="Proteomes" id="UP000828941"/>
    </source>
</evidence>
<proteinExistence type="predicted"/>